<evidence type="ECO:0000256" key="2">
    <source>
        <dbReference type="ARBA" id="ARBA00022741"/>
    </source>
</evidence>
<dbReference type="GO" id="GO:0005524">
    <property type="term" value="F:ATP binding"/>
    <property type="evidence" value="ECO:0007669"/>
    <property type="project" value="UniProtKB-KW"/>
</dbReference>
<keyword evidence="6" id="KW-1185">Reference proteome</keyword>
<dbReference type="SMART" id="SM00382">
    <property type="entry name" value="AAA"/>
    <property type="match status" value="1"/>
</dbReference>
<dbReference type="PANTHER" id="PTHR42939">
    <property type="entry name" value="ABC TRANSPORTER ATP-BINDING PROTEIN ALBC-RELATED"/>
    <property type="match status" value="1"/>
</dbReference>
<dbReference type="Pfam" id="PF00005">
    <property type="entry name" value="ABC_tran"/>
    <property type="match status" value="1"/>
</dbReference>
<dbReference type="InterPro" id="IPR027417">
    <property type="entry name" value="P-loop_NTPase"/>
</dbReference>
<proteinExistence type="predicted"/>
<evidence type="ECO:0000256" key="3">
    <source>
        <dbReference type="ARBA" id="ARBA00022840"/>
    </source>
</evidence>
<keyword evidence="2" id="KW-0547">Nucleotide-binding</keyword>
<dbReference type="PANTHER" id="PTHR42939:SF1">
    <property type="entry name" value="ABC TRANSPORTER ATP-BINDING PROTEIN ALBC-RELATED"/>
    <property type="match status" value="1"/>
</dbReference>
<dbReference type="RefSeq" id="WP_209555769.1">
    <property type="nucleotide sequence ID" value="NZ_JAEDXU010000001.1"/>
</dbReference>
<keyword evidence="1" id="KW-0813">Transport</keyword>
<evidence type="ECO:0000313" key="6">
    <source>
        <dbReference type="Proteomes" id="UP000673375"/>
    </source>
</evidence>
<protein>
    <submittedName>
        <fullName evidence="5">ABC transporter ATP-binding protein</fullName>
    </submittedName>
</protein>
<feature type="domain" description="ABC transporter" evidence="4">
    <location>
        <begin position="5"/>
        <end position="224"/>
    </location>
</feature>
<accession>A0ABS4CEP0</accession>
<reference evidence="5 6" key="1">
    <citation type="submission" date="2020-12" db="EMBL/GenBank/DDBJ databases">
        <title>Vagococcus allomyrinae sp. nov. and Enterococcus lavae sp. nov., isolated from the larvae of Allomyrina dichotoma.</title>
        <authorList>
            <person name="Lee S.D."/>
        </authorList>
    </citation>
    <scope>NUCLEOTIDE SEQUENCE [LARGE SCALE GENOMIC DNA]</scope>
    <source>
        <strain evidence="5 6">BWM-S5</strain>
    </source>
</reference>
<dbReference type="SUPFAM" id="SSF52540">
    <property type="entry name" value="P-loop containing nucleoside triphosphate hydrolases"/>
    <property type="match status" value="1"/>
</dbReference>
<dbReference type="Proteomes" id="UP000673375">
    <property type="component" value="Unassembled WGS sequence"/>
</dbReference>
<dbReference type="PROSITE" id="PS50893">
    <property type="entry name" value="ABC_TRANSPORTER_2"/>
    <property type="match status" value="1"/>
</dbReference>
<gene>
    <name evidence="5" type="ORF">I6N96_01700</name>
</gene>
<dbReference type="InterPro" id="IPR003593">
    <property type="entry name" value="AAA+_ATPase"/>
</dbReference>
<evidence type="ECO:0000313" key="5">
    <source>
        <dbReference type="EMBL" id="MBP1044976.1"/>
    </source>
</evidence>
<sequence length="275" mass="31459">MEEIIRIEQLTKRFHKNILFEAVDLSIYKGQSIVFTGKNGSGKSTMLKMIAGLTSLSSGKVHRSQELLIHYIPEHFPRKKMSAYQYLLAMGKIDGCPIFELKNRIQDLAEDFYMSEMLHTPLSFLSKGTLQKIGVIQALLRTPDILLLDEPLSGQDERSQKVFITKMKSLLEERVTIIMSCHEKHLIRAISDTAYQIENRKILPTAMSTFDSEAVFHLVFIDEQGKAVLPDVAFSIERFDNQVRLSVPASQTNLLIRQMLDNHWTLRGMQDENSD</sequence>
<dbReference type="InterPro" id="IPR003439">
    <property type="entry name" value="ABC_transporter-like_ATP-bd"/>
</dbReference>
<evidence type="ECO:0000256" key="1">
    <source>
        <dbReference type="ARBA" id="ARBA00022448"/>
    </source>
</evidence>
<dbReference type="Gene3D" id="3.40.50.300">
    <property type="entry name" value="P-loop containing nucleotide triphosphate hydrolases"/>
    <property type="match status" value="1"/>
</dbReference>
<evidence type="ECO:0000259" key="4">
    <source>
        <dbReference type="PROSITE" id="PS50893"/>
    </source>
</evidence>
<dbReference type="EMBL" id="JAEDXU010000001">
    <property type="protein sequence ID" value="MBP1044976.1"/>
    <property type="molecule type" value="Genomic_DNA"/>
</dbReference>
<name>A0ABS4CEP0_9ENTE</name>
<comment type="caution">
    <text evidence="5">The sequence shown here is derived from an EMBL/GenBank/DDBJ whole genome shotgun (WGS) entry which is preliminary data.</text>
</comment>
<keyword evidence="3 5" id="KW-0067">ATP-binding</keyword>
<dbReference type="InterPro" id="IPR051782">
    <property type="entry name" value="ABC_Transporter_VariousFunc"/>
</dbReference>
<organism evidence="5 6">
    <name type="scientific">Enterococcus larvae</name>
    <dbReference type="NCBI Taxonomy" id="2794352"/>
    <lineage>
        <taxon>Bacteria</taxon>
        <taxon>Bacillati</taxon>
        <taxon>Bacillota</taxon>
        <taxon>Bacilli</taxon>
        <taxon>Lactobacillales</taxon>
        <taxon>Enterococcaceae</taxon>
        <taxon>Enterococcus</taxon>
    </lineage>
</organism>